<evidence type="ECO:0000313" key="4">
    <source>
        <dbReference type="Proteomes" id="UP000190989"/>
    </source>
</evidence>
<dbReference type="Proteomes" id="UP000190989">
    <property type="component" value="Unassembled WGS sequence"/>
</dbReference>
<dbReference type="GO" id="GO:0050661">
    <property type="term" value="F:NADP binding"/>
    <property type="evidence" value="ECO:0007669"/>
    <property type="project" value="TreeGrafter"/>
</dbReference>
<dbReference type="GO" id="GO:0009423">
    <property type="term" value="P:chorismate biosynthetic process"/>
    <property type="evidence" value="ECO:0007669"/>
    <property type="project" value="TreeGrafter"/>
</dbReference>
<dbReference type="InterPro" id="IPR046346">
    <property type="entry name" value="Aminoacid_DH-like_N_sf"/>
</dbReference>
<dbReference type="GO" id="GO:0004764">
    <property type="term" value="F:shikimate 3-dehydrogenase (NADP+) activity"/>
    <property type="evidence" value="ECO:0007669"/>
    <property type="project" value="InterPro"/>
</dbReference>
<dbReference type="CDD" id="cd01065">
    <property type="entry name" value="NAD_bind_Shikimate_DH"/>
    <property type="match status" value="1"/>
</dbReference>
<organism evidence="3 4">
    <name type="scientific">Novosphingobium mathurense</name>
    <dbReference type="NCBI Taxonomy" id="428990"/>
    <lineage>
        <taxon>Bacteria</taxon>
        <taxon>Pseudomonadati</taxon>
        <taxon>Pseudomonadota</taxon>
        <taxon>Alphaproteobacteria</taxon>
        <taxon>Sphingomonadales</taxon>
        <taxon>Sphingomonadaceae</taxon>
        <taxon>Novosphingobium</taxon>
    </lineage>
</organism>
<dbReference type="InterPro" id="IPR013708">
    <property type="entry name" value="Shikimate_DH-bd_N"/>
</dbReference>
<feature type="domain" description="Shikimate dehydrogenase substrate binding N-terminal" evidence="2">
    <location>
        <begin position="29"/>
        <end position="97"/>
    </location>
</feature>
<name>A0A1U6HWE0_9SPHN</name>
<gene>
    <name evidence="3" type="ORF">SAMN06295987_103219</name>
</gene>
<dbReference type="Gene3D" id="3.40.50.720">
    <property type="entry name" value="NAD(P)-binding Rossmann-like Domain"/>
    <property type="match status" value="1"/>
</dbReference>
<dbReference type="InterPro" id="IPR022893">
    <property type="entry name" value="Shikimate_DH_fam"/>
</dbReference>
<dbReference type="Pfam" id="PF08501">
    <property type="entry name" value="Shikimate_dh_N"/>
    <property type="match status" value="1"/>
</dbReference>
<dbReference type="GO" id="GO:0019632">
    <property type="term" value="P:shikimate metabolic process"/>
    <property type="evidence" value="ECO:0007669"/>
    <property type="project" value="TreeGrafter"/>
</dbReference>
<keyword evidence="1" id="KW-0560">Oxidoreductase</keyword>
<dbReference type="STRING" id="428990.SAMN06295987_103219"/>
<dbReference type="SUPFAM" id="SSF51735">
    <property type="entry name" value="NAD(P)-binding Rossmann-fold domains"/>
    <property type="match status" value="1"/>
</dbReference>
<dbReference type="Gene3D" id="3.40.50.10860">
    <property type="entry name" value="Leucine Dehydrogenase, chain A, domain 1"/>
    <property type="match status" value="1"/>
</dbReference>
<dbReference type="RefSeq" id="WP_079730540.1">
    <property type="nucleotide sequence ID" value="NZ_FVZE01000003.1"/>
</dbReference>
<accession>A0A1U6HWE0</accession>
<dbReference type="SUPFAM" id="SSF53223">
    <property type="entry name" value="Aminoacid dehydrogenase-like, N-terminal domain"/>
    <property type="match status" value="1"/>
</dbReference>
<protein>
    <submittedName>
        <fullName evidence="3">Shikimate dehydrogenase</fullName>
    </submittedName>
</protein>
<evidence type="ECO:0000313" key="3">
    <source>
        <dbReference type="EMBL" id="SLK00067.1"/>
    </source>
</evidence>
<dbReference type="GO" id="GO:0005829">
    <property type="term" value="C:cytosol"/>
    <property type="evidence" value="ECO:0007669"/>
    <property type="project" value="TreeGrafter"/>
</dbReference>
<evidence type="ECO:0000256" key="1">
    <source>
        <dbReference type="ARBA" id="ARBA00023002"/>
    </source>
</evidence>
<sequence length="285" mass="30151">MSFRERTSIGRETRLCMSLSGRPGNAGSRLHNWLYGHYGLDYVYKSFSTGDLAAAVGGIRALGIRGCAVSMPFKEEVIPMLDGLEASARAIDSVNTIVNDDGALTGYNTDYVAVRDLLARRGIDPAMPFLLRGSGGMAKAVVAALRDSGFCHGTIVARNRRSGAALAAQYGFAWREDMPATEAPLLINVTPLGMEGSQADRLAFPAEQIGACEIAFDVVAQPANTPFIRAAQAAGKVTVSGAEVIVLQAIEQFALYTGVRPDAKAVAQAAAFAHGDEVAEKLREA</sequence>
<dbReference type="PANTHER" id="PTHR21089">
    <property type="entry name" value="SHIKIMATE DEHYDROGENASE"/>
    <property type="match status" value="1"/>
</dbReference>
<dbReference type="AlphaFoldDB" id="A0A1U6HWE0"/>
<keyword evidence="4" id="KW-1185">Reference proteome</keyword>
<dbReference type="PANTHER" id="PTHR21089:SF9">
    <property type="entry name" value="SHIKIMATE DEHYDROGENASE-LIKE PROTEIN HI_0607"/>
    <property type="match status" value="1"/>
</dbReference>
<proteinExistence type="predicted"/>
<reference evidence="4" key="1">
    <citation type="submission" date="2017-02" db="EMBL/GenBank/DDBJ databases">
        <authorList>
            <person name="Varghese N."/>
            <person name="Submissions S."/>
        </authorList>
    </citation>
    <scope>NUCLEOTIDE SEQUENCE [LARGE SCALE GENOMIC DNA]</scope>
    <source>
        <strain evidence="4">SM117</strain>
    </source>
</reference>
<dbReference type="NCBIfam" id="NF009202">
    <property type="entry name" value="PRK12550.1"/>
    <property type="match status" value="1"/>
</dbReference>
<dbReference type="EMBL" id="FVZE01000003">
    <property type="protein sequence ID" value="SLK00067.1"/>
    <property type="molecule type" value="Genomic_DNA"/>
</dbReference>
<dbReference type="InterPro" id="IPR036291">
    <property type="entry name" value="NAD(P)-bd_dom_sf"/>
</dbReference>
<evidence type="ECO:0000259" key="2">
    <source>
        <dbReference type="Pfam" id="PF08501"/>
    </source>
</evidence>